<evidence type="ECO:0000256" key="2">
    <source>
        <dbReference type="SAM" id="MobiDB-lite"/>
    </source>
</evidence>
<evidence type="ECO:0000256" key="1">
    <source>
        <dbReference type="ARBA" id="ARBA00023172"/>
    </source>
</evidence>
<sequence>MEGRTTIPPSTDSTDLSYSQQSKRRECTSSDGDTQLAVPILGAESDQAGVKICQPGKKRRRFEDGRSNEESKKASSSRRITRSQVRGDRGEELFKWILSKRQFSDEATQQVIDGWHSIWSRHRQRIGEFEEFWTKSGKSWEDLTTVKDPETVISNFIAQQVSAHATNANSNACRTAVGMLFRIQGFQEDRINGFALKQIMKKPVAATRKKRREEPIYKLDILLKHLQERAEFKRKLSEQEHLGCTISSIMAFSTLRLAEIYRASVIQLEDNVWQLSTSIWKGDNYDLTVTFRPLSNLKVCPTSWLSSWIALRNEEDRSKALWWRPKKQKVSSYEYLSKAVHIIMEASGVVKGNSVTSIRKSSITKSINQGATIQEINRASRHKDGPSTVAVHYDMNLNDTIRERLTNFE</sequence>
<feature type="region of interest" description="Disordered" evidence="2">
    <location>
        <begin position="1"/>
        <end position="86"/>
    </location>
</feature>
<dbReference type="InterPro" id="IPR013762">
    <property type="entry name" value="Integrase-like_cat_sf"/>
</dbReference>
<feature type="compositionally biased region" description="Polar residues" evidence="2">
    <location>
        <begin position="7"/>
        <end position="21"/>
    </location>
</feature>
<name>A0A5J4X0A8_9EUKA</name>
<dbReference type="GO" id="GO:0003677">
    <property type="term" value="F:DNA binding"/>
    <property type="evidence" value="ECO:0007669"/>
    <property type="project" value="InterPro"/>
</dbReference>
<feature type="compositionally biased region" description="Basic and acidic residues" evidence="2">
    <location>
        <begin position="61"/>
        <end position="73"/>
    </location>
</feature>
<evidence type="ECO:0000313" key="3">
    <source>
        <dbReference type="EMBL" id="KAA6400035.1"/>
    </source>
</evidence>
<dbReference type="EMBL" id="SNRW01000633">
    <property type="protein sequence ID" value="KAA6400035.1"/>
    <property type="molecule type" value="Genomic_DNA"/>
</dbReference>
<dbReference type="AlphaFoldDB" id="A0A5J4X0A8"/>
<dbReference type="SUPFAM" id="SSF56349">
    <property type="entry name" value="DNA breaking-rejoining enzymes"/>
    <property type="match status" value="1"/>
</dbReference>
<dbReference type="GO" id="GO:0015074">
    <property type="term" value="P:DNA integration"/>
    <property type="evidence" value="ECO:0007669"/>
    <property type="project" value="InterPro"/>
</dbReference>
<dbReference type="GO" id="GO:0006310">
    <property type="term" value="P:DNA recombination"/>
    <property type="evidence" value="ECO:0007669"/>
    <property type="project" value="UniProtKB-KW"/>
</dbReference>
<organism evidence="3 4">
    <name type="scientific">Streblomastix strix</name>
    <dbReference type="NCBI Taxonomy" id="222440"/>
    <lineage>
        <taxon>Eukaryota</taxon>
        <taxon>Metamonada</taxon>
        <taxon>Preaxostyla</taxon>
        <taxon>Oxymonadida</taxon>
        <taxon>Streblomastigidae</taxon>
        <taxon>Streblomastix</taxon>
    </lineage>
</organism>
<protein>
    <recommendedName>
        <fullName evidence="5">Tyr recombinase domain-containing protein</fullName>
    </recommendedName>
</protein>
<comment type="caution">
    <text evidence="3">The sequence shown here is derived from an EMBL/GenBank/DDBJ whole genome shotgun (WGS) entry which is preliminary data.</text>
</comment>
<dbReference type="InterPro" id="IPR011010">
    <property type="entry name" value="DNA_brk_join_enz"/>
</dbReference>
<evidence type="ECO:0008006" key="5">
    <source>
        <dbReference type="Google" id="ProtNLM"/>
    </source>
</evidence>
<dbReference type="Gene3D" id="1.10.443.10">
    <property type="entry name" value="Intergrase catalytic core"/>
    <property type="match status" value="1"/>
</dbReference>
<keyword evidence="1" id="KW-0233">DNA recombination</keyword>
<dbReference type="Proteomes" id="UP000324800">
    <property type="component" value="Unassembled WGS sequence"/>
</dbReference>
<gene>
    <name evidence="3" type="ORF">EZS28_004443</name>
</gene>
<accession>A0A5J4X0A8</accession>
<evidence type="ECO:0000313" key="4">
    <source>
        <dbReference type="Proteomes" id="UP000324800"/>
    </source>
</evidence>
<proteinExistence type="predicted"/>
<reference evidence="3 4" key="1">
    <citation type="submission" date="2019-03" db="EMBL/GenBank/DDBJ databases">
        <title>Single cell metagenomics reveals metabolic interactions within the superorganism composed of flagellate Streblomastix strix and complex community of Bacteroidetes bacteria on its surface.</title>
        <authorList>
            <person name="Treitli S.C."/>
            <person name="Kolisko M."/>
            <person name="Husnik F."/>
            <person name="Keeling P."/>
            <person name="Hampl V."/>
        </authorList>
    </citation>
    <scope>NUCLEOTIDE SEQUENCE [LARGE SCALE GENOMIC DNA]</scope>
    <source>
        <strain evidence="3">ST1C</strain>
    </source>
</reference>